<reference evidence="2 3" key="1">
    <citation type="submission" date="2017-08" db="EMBL/GenBank/DDBJ databases">
        <authorList>
            <person name="de Groot N.N."/>
        </authorList>
    </citation>
    <scope>NUCLEOTIDE SEQUENCE [LARGE SCALE GENOMIC DNA]</scope>
    <source>
        <strain evidence="2 3">JC85</strain>
    </source>
</reference>
<organism evidence="2 3">
    <name type="scientific">Rhizobium subbaraonis</name>
    <dbReference type="NCBI Taxonomy" id="908946"/>
    <lineage>
        <taxon>Bacteria</taxon>
        <taxon>Pseudomonadati</taxon>
        <taxon>Pseudomonadota</taxon>
        <taxon>Alphaproteobacteria</taxon>
        <taxon>Hyphomicrobiales</taxon>
        <taxon>Rhizobiaceae</taxon>
        <taxon>Rhizobium/Agrobacterium group</taxon>
        <taxon>Rhizobium</taxon>
    </lineage>
</organism>
<dbReference type="EMBL" id="OBQD01000017">
    <property type="protein sequence ID" value="SOC45712.1"/>
    <property type="molecule type" value="Genomic_DNA"/>
</dbReference>
<feature type="compositionally biased region" description="Basic and acidic residues" evidence="1">
    <location>
        <begin position="50"/>
        <end position="62"/>
    </location>
</feature>
<evidence type="ECO:0000313" key="3">
    <source>
        <dbReference type="Proteomes" id="UP000219167"/>
    </source>
</evidence>
<feature type="region of interest" description="Disordered" evidence="1">
    <location>
        <begin position="38"/>
        <end position="62"/>
    </location>
</feature>
<dbReference type="AlphaFoldDB" id="A0A285UV56"/>
<name>A0A285UV56_9HYPH</name>
<evidence type="ECO:0000313" key="2">
    <source>
        <dbReference type="EMBL" id="SOC45712.1"/>
    </source>
</evidence>
<protein>
    <submittedName>
        <fullName evidence="2">Uncharacterized protein</fullName>
    </submittedName>
</protein>
<proteinExistence type="predicted"/>
<gene>
    <name evidence="2" type="ORF">SAMN05892877_117101</name>
</gene>
<keyword evidence="3" id="KW-1185">Reference proteome</keyword>
<accession>A0A285UV56</accession>
<sequence length="62" mass="7034">MGKLLPPVDETGHVWHERVYSSMRILCCMNCGFIKNPDKPNKPCPGPIRVETRRALSEGDRP</sequence>
<dbReference type="Proteomes" id="UP000219167">
    <property type="component" value="Unassembled WGS sequence"/>
</dbReference>
<evidence type="ECO:0000256" key="1">
    <source>
        <dbReference type="SAM" id="MobiDB-lite"/>
    </source>
</evidence>